<accession>A0A7T6Z205</accession>
<gene>
    <name evidence="4" type="ORF">HUG15_07810</name>
</gene>
<dbReference type="GO" id="GO:0016747">
    <property type="term" value="F:acyltransferase activity, transferring groups other than amino-acyl groups"/>
    <property type="evidence" value="ECO:0007669"/>
    <property type="project" value="InterPro"/>
</dbReference>
<keyword evidence="1 4" id="KW-0808">Transferase</keyword>
<evidence type="ECO:0000313" key="5">
    <source>
        <dbReference type="Proteomes" id="UP000595823"/>
    </source>
</evidence>
<keyword evidence="5" id="KW-1185">Reference proteome</keyword>
<dbReference type="InterPro" id="IPR000182">
    <property type="entry name" value="GNAT_dom"/>
</dbReference>
<dbReference type="SUPFAM" id="SSF55729">
    <property type="entry name" value="Acyl-CoA N-acyltransferases (Nat)"/>
    <property type="match status" value="1"/>
</dbReference>
<dbReference type="EMBL" id="CP054705">
    <property type="protein sequence ID" value="QQK75496.1"/>
    <property type="molecule type" value="Genomic_DNA"/>
</dbReference>
<dbReference type="CDD" id="cd04301">
    <property type="entry name" value="NAT_SF"/>
    <property type="match status" value="1"/>
</dbReference>
<dbReference type="InterPro" id="IPR051556">
    <property type="entry name" value="N-term/lysine_N-AcTrnsfr"/>
</dbReference>
<evidence type="ECO:0000256" key="2">
    <source>
        <dbReference type="ARBA" id="ARBA00023315"/>
    </source>
</evidence>
<dbReference type="PANTHER" id="PTHR42919">
    <property type="entry name" value="N-ALPHA-ACETYLTRANSFERASE"/>
    <property type="match status" value="1"/>
</dbReference>
<dbReference type="PROSITE" id="PS51186">
    <property type="entry name" value="GNAT"/>
    <property type="match status" value="1"/>
</dbReference>
<sequence>MSVVINECTLEDLKKLQEISYNTFHETFAHMNSEENMKAYLEKAFNTKRLEEELSTPFSTFYFIYSHDELAGYLKVNINEAQTEHMGEEALEIERVYIREKFQKKGLGNHLLNKGLEVAKVQNKKKIWLGVWEANVDAIQFYKRKGFVKIGTHSFYMGDEQQTDLIMTKMIGV</sequence>
<feature type="domain" description="N-acetyltransferase" evidence="3">
    <location>
        <begin position="3"/>
        <end position="172"/>
    </location>
</feature>
<dbReference type="Proteomes" id="UP000595823">
    <property type="component" value="Chromosome"/>
</dbReference>
<dbReference type="PANTHER" id="PTHR42919:SF8">
    <property type="entry name" value="N-ALPHA-ACETYLTRANSFERASE 50"/>
    <property type="match status" value="1"/>
</dbReference>
<dbReference type="Pfam" id="PF00583">
    <property type="entry name" value="Acetyltransf_1"/>
    <property type="match status" value="1"/>
</dbReference>
<reference evidence="4 5" key="1">
    <citation type="submission" date="2020-06" db="EMBL/GenBank/DDBJ databases">
        <title>Genomic analysis of Salicibibacter sp. NKC5-3.</title>
        <authorList>
            <person name="Oh Y.J."/>
        </authorList>
    </citation>
    <scope>NUCLEOTIDE SEQUENCE [LARGE SCALE GENOMIC DNA]</scope>
    <source>
        <strain evidence="4 5">NKC5-3</strain>
    </source>
</reference>
<keyword evidence="2" id="KW-0012">Acyltransferase</keyword>
<name>A0A7T6Z205_9BACI</name>
<evidence type="ECO:0000256" key="1">
    <source>
        <dbReference type="ARBA" id="ARBA00022679"/>
    </source>
</evidence>
<evidence type="ECO:0000259" key="3">
    <source>
        <dbReference type="PROSITE" id="PS51186"/>
    </source>
</evidence>
<dbReference type="AlphaFoldDB" id="A0A7T6Z205"/>
<proteinExistence type="predicted"/>
<organism evidence="4 5">
    <name type="scientific">Salicibibacter cibarius</name>
    <dbReference type="NCBI Taxonomy" id="2743000"/>
    <lineage>
        <taxon>Bacteria</taxon>
        <taxon>Bacillati</taxon>
        <taxon>Bacillota</taxon>
        <taxon>Bacilli</taxon>
        <taxon>Bacillales</taxon>
        <taxon>Bacillaceae</taxon>
        <taxon>Salicibibacter</taxon>
    </lineage>
</organism>
<dbReference type="InterPro" id="IPR016181">
    <property type="entry name" value="Acyl_CoA_acyltransferase"/>
</dbReference>
<dbReference type="RefSeq" id="WP_200128134.1">
    <property type="nucleotide sequence ID" value="NZ_CP054705.1"/>
</dbReference>
<dbReference type="Gene3D" id="3.40.630.30">
    <property type="match status" value="1"/>
</dbReference>
<evidence type="ECO:0000313" key="4">
    <source>
        <dbReference type="EMBL" id="QQK75496.1"/>
    </source>
</evidence>
<dbReference type="KEGG" id="scia:HUG15_07810"/>
<protein>
    <submittedName>
        <fullName evidence="4">GNAT family N-acetyltransferase</fullName>
    </submittedName>
</protein>